<evidence type="ECO:0000313" key="7">
    <source>
        <dbReference type="EMBL" id="POY75185.1"/>
    </source>
</evidence>
<evidence type="ECO:0000256" key="6">
    <source>
        <dbReference type="SAM" id="MobiDB-lite"/>
    </source>
</evidence>
<dbReference type="Pfam" id="PF04855">
    <property type="entry name" value="SNF5"/>
    <property type="match status" value="1"/>
</dbReference>
<comment type="subcellular location">
    <subcellularLocation>
        <location evidence="1">Nucleus</location>
    </subcellularLocation>
</comment>
<name>A0A2S5BEI4_9BASI</name>
<feature type="region of interest" description="Disordered" evidence="6">
    <location>
        <begin position="183"/>
        <end position="235"/>
    </location>
</feature>
<feature type="region of interest" description="Disordered" evidence="6">
    <location>
        <begin position="477"/>
        <end position="499"/>
    </location>
</feature>
<gene>
    <name evidence="7" type="ORF">BMF94_1817</name>
</gene>
<evidence type="ECO:0000256" key="3">
    <source>
        <dbReference type="ARBA" id="ARBA00023015"/>
    </source>
</evidence>
<evidence type="ECO:0000313" key="8">
    <source>
        <dbReference type="Proteomes" id="UP000237144"/>
    </source>
</evidence>
<organism evidence="7 8">
    <name type="scientific">Rhodotorula taiwanensis</name>
    <dbReference type="NCBI Taxonomy" id="741276"/>
    <lineage>
        <taxon>Eukaryota</taxon>
        <taxon>Fungi</taxon>
        <taxon>Dikarya</taxon>
        <taxon>Basidiomycota</taxon>
        <taxon>Pucciniomycotina</taxon>
        <taxon>Microbotryomycetes</taxon>
        <taxon>Sporidiobolales</taxon>
        <taxon>Sporidiobolaceae</taxon>
        <taxon>Rhodotorula</taxon>
    </lineage>
</organism>
<reference evidence="7 8" key="1">
    <citation type="journal article" date="2018" name="Front. Microbiol.">
        <title>Prospects for Fungal Bioremediation of Acidic Radioactive Waste Sites: Characterization and Genome Sequence of Rhodotorula taiwanensis MD1149.</title>
        <authorList>
            <person name="Tkavc R."/>
            <person name="Matrosova V.Y."/>
            <person name="Grichenko O.E."/>
            <person name="Gostincar C."/>
            <person name="Volpe R.P."/>
            <person name="Klimenkova P."/>
            <person name="Gaidamakova E.K."/>
            <person name="Zhou C.E."/>
            <person name="Stewart B.J."/>
            <person name="Lyman M.G."/>
            <person name="Malfatti S.A."/>
            <person name="Rubinfeld B."/>
            <person name="Courtot M."/>
            <person name="Singh J."/>
            <person name="Dalgard C.L."/>
            <person name="Hamilton T."/>
            <person name="Frey K.G."/>
            <person name="Gunde-Cimerman N."/>
            <person name="Dugan L."/>
            <person name="Daly M.J."/>
        </authorList>
    </citation>
    <scope>NUCLEOTIDE SEQUENCE [LARGE SCALE GENOMIC DNA]</scope>
    <source>
        <strain evidence="7 8">MD1149</strain>
    </source>
</reference>
<dbReference type="OrthoDB" id="10258327at2759"/>
<evidence type="ECO:0000256" key="1">
    <source>
        <dbReference type="ARBA" id="ARBA00004123"/>
    </source>
</evidence>
<dbReference type="InterPro" id="IPR006939">
    <property type="entry name" value="SNF5"/>
</dbReference>
<accession>A0A2S5BEI4</accession>
<evidence type="ECO:0000256" key="4">
    <source>
        <dbReference type="ARBA" id="ARBA00023163"/>
    </source>
</evidence>
<dbReference type="AlphaFoldDB" id="A0A2S5BEI4"/>
<evidence type="ECO:0000256" key="5">
    <source>
        <dbReference type="ARBA" id="ARBA00023242"/>
    </source>
</evidence>
<keyword evidence="3" id="KW-0805">Transcription regulation</keyword>
<dbReference type="EMBL" id="PJQD01000019">
    <property type="protein sequence ID" value="POY75185.1"/>
    <property type="molecule type" value="Genomic_DNA"/>
</dbReference>
<feature type="compositionally biased region" description="Gly residues" evidence="6">
    <location>
        <begin position="64"/>
        <end position="74"/>
    </location>
</feature>
<keyword evidence="8" id="KW-1185">Reference proteome</keyword>
<comment type="similarity">
    <text evidence="2">Belongs to the SNF5 family.</text>
</comment>
<evidence type="ECO:0008006" key="9">
    <source>
        <dbReference type="Google" id="ProtNLM"/>
    </source>
</evidence>
<evidence type="ECO:0000256" key="2">
    <source>
        <dbReference type="ARBA" id="ARBA00010239"/>
    </source>
</evidence>
<protein>
    <recommendedName>
        <fullName evidence="9">SNF5-domain-containing protein</fullName>
    </recommendedName>
</protein>
<dbReference type="GO" id="GO:0000228">
    <property type="term" value="C:nuclear chromosome"/>
    <property type="evidence" value="ECO:0007669"/>
    <property type="project" value="InterPro"/>
</dbReference>
<proteinExistence type="inferred from homology"/>
<feature type="region of interest" description="Disordered" evidence="6">
    <location>
        <begin position="1"/>
        <end position="89"/>
    </location>
</feature>
<dbReference type="STRING" id="741276.A0A2S5BEI4"/>
<dbReference type="PANTHER" id="PTHR10019">
    <property type="entry name" value="SNF5"/>
    <property type="match status" value="1"/>
</dbReference>
<comment type="caution">
    <text evidence="7">The sequence shown here is derived from an EMBL/GenBank/DDBJ whole genome shotgun (WGS) entry which is preliminary data.</text>
</comment>
<keyword evidence="4" id="KW-0804">Transcription</keyword>
<sequence>MSQQGYGNPAAAAAAHLAATGSGSTTPAGGATRSGRVVKPVKPYQAPIQPPRGSTVRAHSGRNAAGGGGAGAGHASGPPPPPQRHPLALTPHTVPPMSRITGPGNEAKQAMFTSFPARMRLGMSTLMQPNAFASTSAAAGNAAASGSGAASGTGGANTPTVPGKRQRTAINYADFENFDDLLDVDANNNNDDDLQQGRHRRGGSSTPAGGPVPGRKPAGTPAGPPKPEYWGDGKSYLGALPPGNLVQVQPIKITKHVASTEDQLEEHAERRGALVPVQIDLDVDTFKIRDSFVWNVQEKLITPAAFARVFCDDLDIDHGTYGKVIEQQITQQVHDQTGVALFPLLSEEEEAEHVEKDWRVVINLDVQIGTLHLTDRFDWDLSSPLTPELFAASLARDLSLSSNAAPMIAAAVHEELFRIKRSFYELGLLTADEAVRARRGPKPLEGAWREWNEAINYGPDVKRMTLDELDRVEQERERLAKRAKKDRMGTARVVQRPRR</sequence>
<dbReference type="Proteomes" id="UP000237144">
    <property type="component" value="Unassembled WGS sequence"/>
</dbReference>
<feature type="compositionally biased region" description="Low complexity" evidence="6">
    <location>
        <begin position="10"/>
        <end position="35"/>
    </location>
</feature>
<dbReference type="GO" id="GO:0006338">
    <property type="term" value="P:chromatin remodeling"/>
    <property type="evidence" value="ECO:0007669"/>
    <property type="project" value="InterPro"/>
</dbReference>
<feature type="region of interest" description="Disordered" evidence="6">
    <location>
        <begin position="142"/>
        <end position="164"/>
    </location>
</feature>
<keyword evidence="5" id="KW-0539">Nucleus</keyword>